<gene>
    <name evidence="1" type="ORF">SDC9_125675</name>
</gene>
<comment type="caution">
    <text evidence="1">The sequence shown here is derived from an EMBL/GenBank/DDBJ whole genome shotgun (WGS) entry which is preliminary data.</text>
</comment>
<protein>
    <submittedName>
        <fullName evidence="1">Uncharacterized protein</fullName>
    </submittedName>
</protein>
<sequence>MESRYYKDDLKDMILDMAHKELENYVSQKGAQKYFEGNIDKVINDYVKKISKDSNIQKTYLKVLKHGAYQENMVSVAKVIRNQGLFKSKEELIKFANYLGVSVNHKSSYNQILKKVSKHIYSNRGSYSKKYVFYKRNSQEYVLEPEKIKKDLIESYKSKTREDMKSIAKLLNIKIVEEDSAEDIRKKVINYIIKEKVAKKNH</sequence>
<accession>A0A645CP57</accession>
<dbReference type="AlphaFoldDB" id="A0A645CP57"/>
<name>A0A645CP57_9ZZZZ</name>
<organism evidence="1">
    <name type="scientific">bioreactor metagenome</name>
    <dbReference type="NCBI Taxonomy" id="1076179"/>
    <lineage>
        <taxon>unclassified sequences</taxon>
        <taxon>metagenomes</taxon>
        <taxon>ecological metagenomes</taxon>
    </lineage>
</organism>
<evidence type="ECO:0000313" key="1">
    <source>
        <dbReference type="EMBL" id="MPM78664.1"/>
    </source>
</evidence>
<dbReference type="EMBL" id="VSSQ01028798">
    <property type="protein sequence ID" value="MPM78664.1"/>
    <property type="molecule type" value="Genomic_DNA"/>
</dbReference>
<reference evidence="1" key="1">
    <citation type="submission" date="2019-08" db="EMBL/GenBank/DDBJ databases">
        <authorList>
            <person name="Kucharzyk K."/>
            <person name="Murdoch R.W."/>
            <person name="Higgins S."/>
            <person name="Loffler F."/>
        </authorList>
    </citation>
    <scope>NUCLEOTIDE SEQUENCE</scope>
</reference>
<proteinExistence type="predicted"/>